<protein>
    <recommendedName>
        <fullName evidence="5">ATPase AAA-type core domain-containing protein</fullName>
    </recommendedName>
</protein>
<sequence length="96" mass="10713">MLQRLKLAVADLIPSPVLYLDEPLNALDQEGTNLFNDLIIKWKKVNRTMLIATHNIDWVLGVADRIITLKNGQIDLDLDLKVMSKEDAGNLITGSS</sequence>
<keyword evidence="3" id="KW-0067">ATP-binding</keyword>
<dbReference type="EMBL" id="UINC01022446">
    <property type="protein sequence ID" value="SVA92065.1"/>
    <property type="molecule type" value="Genomic_DNA"/>
</dbReference>
<evidence type="ECO:0000256" key="2">
    <source>
        <dbReference type="ARBA" id="ARBA00022741"/>
    </source>
</evidence>
<dbReference type="InterPro" id="IPR051782">
    <property type="entry name" value="ABC_Transporter_VariousFunc"/>
</dbReference>
<evidence type="ECO:0000313" key="4">
    <source>
        <dbReference type="EMBL" id="SVA92065.1"/>
    </source>
</evidence>
<keyword evidence="2" id="KW-0547">Nucleotide-binding</keyword>
<dbReference type="InterPro" id="IPR027417">
    <property type="entry name" value="P-loop_NTPase"/>
</dbReference>
<organism evidence="4">
    <name type="scientific">marine metagenome</name>
    <dbReference type="NCBI Taxonomy" id="408172"/>
    <lineage>
        <taxon>unclassified sequences</taxon>
        <taxon>metagenomes</taxon>
        <taxon>ecological metagenomes</taxon>
    </lineage>
</organism>
<dbReference type="PANTHER" id="PTHR42939:SF1">
    <property type="entry name" value="ABC TRANSPORTER ATP-BINDING PROTEIN ALBC-RELATED"/>
    <property type="match status" value="1"/>
</dbReference>
<evidence type="ECO:0000256" key="3">
    <source>
        <dbReference type="ARBA" id="ARBA00022840"/>
    </source>
</evidence>
<keyword evidence="1" id="KW-0813">Transport</keyword>
<accession>A0A381ZS12</accession>
<dbReference type="PANTHER" id="PTHR42939">
    <property type="entry name" value="ABC TRANSPORTER ATP-BINDING PROTEIN ALBC-RELATED"/>
    <property type="match status" value="1"/>
</dbReference>
<evidence type="ECO:0008006" key="5">
    <source>
        <dbReference type="Google" id="ProtNLM"/>
    </source>
</evidence>
<reference evidence="4" key="1">
    <citation type="submission" date="2018-05" db="EMBL/GenBank/DDBJ databases">
        <authorList>
            <person name="Lanie J.A."/>
            <person name="Ng W.-L."/>
            <person name="Kazmierczak K.M."/>
            <person name="Andrzejewski T.M."/>
            <person name="Davidsen T.M."/>
            <person name="Wayne K.J."/>
            <person name="Tettelin H."/>
            <person name="Glass J.I."/>
            <person name="Rusch D."/>
            <person name="Podicherti R."/>
            <person name="Tsui H.-C.T."/>
            <person name="Winkler M.E."/>
        </authorList>
    </citation>
    <scope>NUCLEOTIDE SEQUENCE</scope>
</reference>
<dbReference type="GO" id="GO:0005524">
    <property type="term" value="F:ATP binding"/>
    <property type="evidence" value="ECO:0007669"/>
    <property type="project" value="UniProtKB-KW"/>
</dbReference>
<gene>
    <name evidence="4" type="ORF">METZ01_LOCUS144919</name>
</gene>
<name>A0A381ZS12_9ZZZZ</name>
<dbReference type="Gene3D" id="3.40.50.300">
    <property type="entry name" value="P-loop containing nucleotide triphosphate hydrolases"/>
    <property type="match status" value="1"/>
</dbReference>
<dbReference type="AlphaFoldDB" id="A0A381ZS12"/>
<evidence type="ECO:0000256" key="1">
    <source>
        <dbReference type="ARBA" id="ARBA00022448"/>
    </source>
</evidence>
<dbReference type="SUPFAM" id="SSF52540">
    <property type="entry name" value="P-loop containing nucleoside triphosphate hydrolases"/>
    <property type="match status" value="1"/>
</dbReference>
<proteinExistence type="predicted"/>